<sequence length="590" mass="64824">MSHFSRPGPSQAAGQGGDSDDEDPWGANGHITRAYNVKLDEPTSGAGRSGSPVTSDPRALLDLLPNIYSQVWQVCRRCEAGSSDEQESISIGQMNRILRSSGAGASVVEAIITLACQSARVSTHEHIFVSVRLRKETGGIYFLRHTLYSISSTYAAQDEATALLFGSTASASIDVSSKNRRKSWRPSSTSGDPDGLSGASEKWNVVRRYSDFTWLADCLIKRYPFRLLPILPPKRISIPIGGKQIAGSDPFLEARRRGLQRYLRAIVTHPVLRGDGLVRAFLTEKDSLTDWRLAQQTSSAHLLSPFTSTTSIPESLALVEECLSPCLSLPSSALTSQAIPEVNELQSFVSAFKARNTLLVERWSHLCIVFERLARRLEGLGLDHGRFSLALASLNETLSTRHAGPSADEERAVERTKKVTNTMESLTNSNQDFADLCSARASKWLDTLDGLKYQRDQHQAARDLVSRYERLIPDNVGALQKRIQASQKRQRDLASLISAPLSTATATDNGAEAESNKLAQSIAEDRGQVDKLMRRREHARLVLHVELRRLLPERESAAVDVVRNHAKQDLGLIAAETLAAEELVRSLLGA</sequence>
<dbReference type="InterPro" id="IPR001683">
    <property type="entry name" value="PX_dom"/>
</dbReference>
<dbReference type="GO" id="GO:0005768">
    <property type="term" value="C:endosome"/>
    <property type="evidence" value="ECO:0007669"/>
    <property type="project" value="TreeGrafter"/>
</dbReference>
<dbReference type="Pfam" id="PF00787">
    <property type="entry name" value="PX"/>
    <property type="match status" value="1"/>
</dbReference>
<keyword evidence="12" id="KW-1185">Reference proteome</keyword>
<dbReference type="PANTHER" id="PTHR47554:SF1">
    <property type="entry name" value="SORTING NEXIN MVP1"/>
    <property type="match status" value="1"/>
</dbReference>
<dbReference type="InterPro" id="IPR036871">
    <property type="entry name" value="PX_dom_sf"/>
</dbReference>
<keyword evidence="7" id="KW-0653">Protein transport</keyword>
<accession>A0A0P1BNQ7</accession>
<name>A0A0P1BNQ7_9BASI</name>
<evidence type="ECO:0000256" key="6">
    <source>
        <dbReference type="ARBA" id="ARBA00022490"/>
    </source>
</evidence>
<evidence type="ECO:0000256" key="8">
    <source>
        <dbReference type="ARBA" id="ARBA00023136"/>
    </source>
</evidence>
<dbReference type="SUPFAM" id="SSF64268">
    <property type="entry name" value="PX domain"/>
    <property type="match status" value="1"/>
</dbReference>
<keyword evidence="5" id="KW-0813">Transport</keyword>
<evidence type="ECO:0000256" key="3">
    <source>
        <dbReference type="ARBA" id="ARBA00010883"/>
    </source>
</evidence>
<evidence type="ECO:0000256" key="4">
    <source>
        <dbReference type="ARBA" id="ARBA00014268"/>
    </source>
</evidence>
<comment type="similarity">
    <text evidence="3">Belongs to the sorting nexin family.</text>
</comment>
<evidence type="ECO:0000256" key="7">
    <source>
        <dbReference type="ARBA" id="ARBA00022927"/>
    </source>
</evidence>
<keyword evidence="8" id="KW-0472">Membrane</keyword>
<dbReference type="Gene3D" id="3.30.1520.10">
    <property type="entry name" value="Phox-like domain"/>
    <property type="match status" value="1"/>
</dbReference>
<dbReference type="Pfam" id="PF19566">
    <property type="entry name" value="Snx8_BAR_dom"/>
    <property type="match status" value="1"/>
</dbReference>
<dbReference type="OrthoDB" id="10064318at2759"/>
<dbReference type="STRING" id="401625.A0A0P1BNQ7"/>
<evidence type="ECO:0000313" key="12">
    <source>
        <dbReference type="Proteomes" id="UP000054845"/>
    </source>
</evidence>
<evidence type="ECO:0000256" key="5">
    <source>
        <dbReference type="ARBA" id="ARBA00022448"/>
    </source>
</evidence>
<dbReference type="SMART" id="SM00312">
    <property type="entry name" value="PX"/>
    <property type="match status" value="1"/>
</dbReference>
<dbReference type="GO" id="GO:0016020">
    <property type="term" value="C:membrane"/>
    <property type="evidence" value="ECO:0007669"/>
    <property type="project" value="UniProtKB-SubCell"/>
</dbReference>
<evidence type="ECO:0000256" key="1">
    <source>
        <dbReference type="ARBA" id="ARBA00004287"/>
    </source>
</evidence>
<dbReference type="EMBL" id="CCYA01000269">
    <property type="protein sequence ID" value="CEH18000.1"/>
    <property type="molecule type" value="Genomic_DNA"/>
</dbReference>
<dbReference type="InterPro" id="IPR028662">
    <property type="entry name" value="SNX8/Mvp1"/>
</dbReference>
<dbReference type="GO" id="GO:0032266">
    <property type="term" value="F:phosphatidylinositol-3-phosphate binding"/>
    <property type="evidence" value="ECO:0007669"/>
    <property type="project" value="TreeGrafter"/>
</dbReference>
<evidence type="ECO:0000313" key="11">
    <source>
        <dbReference type="EMBL" id="CEH18000.1"/>
    </source>
</evidence>
<dbReference type="PROSITE" id="PS50195">
    <property type="entry name" value="PX"/>
    <property type="match status" value="1"/>
</dbReference>
<dbReference type="AlphaFoldDB" id="A0A0P1BNQ7"/>
<feature type="region of interest" description="Disordered" evidence="9">
    <location>
        <begin position="1"/>
        <end position="55"/>
    </location>
</feature>
<evidence type="ECO:0000259" key="10">
    <source>
        <dbReference type="PROSITE" id="PS50195"/>
    </source>
</evidence>
<dbReference type="GO" id="GO:0005829">
    <property type="term" value="C:cytosol"/>
    <property type="evidence" value="ECO:0007669"/>
    <property type="project" value="GOC"/>
</dbReference>
<feature type="domain" description="PX" evidence="10">
    <location>
        <begin position="126"/>
        <end position="288"/>
    </location>
</feature>
<dbReference type="InterPro" id="IPR045734">
    <property type="entry name" value="Snx8_BAR_dom"/>
</dbReference>
<keyword evidence="6" id="KW-0963">Cytoplasm</keyword>
<organism evidence="11 12">
    <name type="scientific">Ceraceosorus bombacis</name>
    <dbReference type="NCBI Taxonomy" id="401625"/>
    <lineage>
        <taxon>Eukaryota</taxon>
        <taxon>Fungi</taxon>
        <taxon>Dikarya</taxon>
        <taxon>Basidiomycota</taxon>
        <taxon>Ustilaginomycotina</taxon>
        <taxon>Exobasidiomycetes</taxon>
        <taxon>Ceraceosorales</taxon>
        <taxon>Ceraceosoraceae</taxon>
        <taxon>Ceraceosorus</taxon>
    </lineage>
</organism>
<reference evidence="12" key="1">
    <citation type="submission" date="2014-09" db="EMBL/GenBank/DDBJ databases">
        <authorList>
            <person name="Sharma Rahul"/>
            <person name="Thines Marco"/>
        </authorList>
    </citation>
    <scope>NUCLEOTIDE SEQUENCE [LARGE SCALE GENOMIC DNA]</scope>
</reference>
<dbReference type="GO" id="GO:0006623">
    <property type="term" value="P:protein targeting to vacuole"/>
    <property type="evidence" value="ECO:0007669"/>
    <property type="project" value="TreeGrafter"/>
</dbReference>
<dbReference type="Proteomes" id="UP000054845">
    <property type="component" value="Unassembled WGS sequence"/>
</dbReference>
<proteinExistence type="inferred from homology"/>
<evidence type="ECO:0000256" key="9">
    <source>
        <dbReference type="SAM" id="MobiDB-lite"/>
    </source>
</evidence>
<dbReference type="PANTHER" id="PTHR47554">
    <property type="entry name" value="SORTING NEXIN MVP1"/>
    <property type="match status" value="1"/>
</dbReference>
<evidence type="ECO:0000256" key="2">
    <source>
        <dbReference type="ARBA" id="ARBA00004496"/>
    </source>
</evidence>
<comment type="subcellular location">
    <subcellularLocation>
        <location evidence="2">Cytoplasm</location>
    </subcellularLocation>
    <subcellularLocation>
        <location evidence="1">Membrane</location>
        <topology evidence="1">Peripheral membrane protein</topology>
        <orientation evidence="1">Cytoplasmic side</orientation>
    </subcellularLocation>
</comment>
<dbReference type="GO" id="GO:0042147">
    <property type="term" value="P:retrograde transport, endosome to Golgi"/>
    <property type="evidence" value="ECO:0007669"/>
    <property type="project" value="InterPro"/>
</dbReference>
<protein>
    <recommendedName>
        <fullName evidence="4">Sorting nexin MVP1</fullName>
    </recommendedName>
</protein>